<sequence length="89" mass="9675">MANIGITERISRELDALHAARSISMRTPAEKLQRNVDKTTGRLIAALRMVLPLVDVDGHAWQSQEVRAAIAEGEAKLLAGDELSLEVVS</sequence>
<gene>
    <name evidence="1" type="ORF">VVAX_04370</name>
</gene>
<accession>A0A679J9A8</accession>
<dbReference type="AlphaFoldDB" id="A0A679J9A8"/>
<organism evidence="1">
    <name type="scientific">Variovorax paradoxus</name>
    <dbReference type="NCBI Taxonomy" id="34073"/>
    <lineage>
        <taxon>Bacteria</taxon>
        <taxon>Pseudomonadati</taxon>
        <taxon>Pseudomonadota</taxon>
        <taxon>Betaproteobacteria</taxon>
        <taxon>Burkholderiales</taxon>
        <taxon>Comamonadaceae</taxon>
        <taxon>Variovorax</taxon>
    </lineage>
</organism>
<dbReference type="RefSeq" id="WP_339091912.1">
    <property type="nucleotide sequence ID" value="NZ_LR743507.1"/>
</dbReference>
<evidence type="ECO:0000313" key="1">
    <source>
        <dbReference type="EMBL" id="CAA2107708.1"/>
    </source>
</evidence>
<dbReference type="EMBL" id="LR743507">
    <property type="protein sequence ID" value="CAA2107708.1"/>
    <property type="molecule type" value="Genomic_DNA"/>
</dbReference>
<reference evidence="1" key="1">
    <citation type="submission" date="2019-12" db="EMBL/GenBank/DDBJ databases">
        <authorList>
            <person name="Cremers G."/>
        </authorList>
    </citation>
    <scope>NUCLEOTIDE SEQUENCE</scope>
    <source>
        <strain evidence="1">Vvax</strain>
    </source>
</reference>
<protein>
    <submittedName>
        <fullName evidence="1">Uncharacterized protein</fullName>
    </submittedName>
</protein>
<name>A0A679J9A8_VARPD</name>
<proteinExistence type="predicted"/>